<sequence>NFKVPETDAVKNVETSGIHEDVIEDFVPTTPVDNIVSNQLEETDAVTTEGNTHPNESENPNSKGDGPADKTMEDN</sequence>
<feature type="compositionally biased region" description="Basic and acidic residues" evidence="1">
    <location>
        <begin position="66"/>
        <end position="75"/>
    </location>
</feature>
<name>A0A392T6L6_9FABA</name>
<feature type="compositionally biased region" description="Polar residues" evidence="1">
    <location>
        <begin position="40"/>
        <end position="62"/>
    </location>
</feature>
<reference evidence="2 3" key="1">
    <citation type="journal article" date="2018" name="Front. Plant Sci.">
        <title>Red Clover (Trifolium pratense) and Zigzag Clover (T. medium) - A Picture of Genomic Similarities and Differences.</title>
        <authorList>
            <person name="Dluhosova J."/>
            <person name="Istvanek J."/>
            <person name="Nedelnik J."/>
            <person name="Repkova J."/>
        </authorList>
    </citation>
    <scope>NUCLEOTIDE SEQUENCE [LARGE SCALE GENOMIC DNA]</scope>
    <source>
        <strain evidence="3">cv. 10/8</strain>
        <tissue evidence="2">Leaf</tissue>
    </source>
</reference>
<dbReference type="AlphaFoldDB" id="A0A392T6L6"/>
<comment type="caution">
    <text evidence="2">The sequence shown here is derived from an EMBL/GenBank/DDBJ whole genome shotgun (WGS) entry which is preliminary data.</text>
</comment>
<dbReference type="Proteomes" id="UP000265520">
    <property type="component" value="Unassembled WGS sequence"/>
</dbReference>
<evidence type="ECO:0000313" key="2">
    <source>
        <dbReference type="EMBL" id="MCI55935.1"/>
    </source>
</evidence>
<organism evidence="2 3">
    <name type="scientific">Trifolium medium</name>
    <dbReference type="NCBI Taxonomy" id="97028"/>
    <lineage>
        <taxon>Eukaryota</taxon>
        <taxon>Viridiplantae</taxon>
        <taxon>Streptophyta</taxon>
        <taxon>Embryophyta</taxon>
        <taxon>Tracheophyta</taxon>
        <taxon>Spermatophyta</taxon>
        <taxon>Magnoliopsida</taxon>
        <taxon>eudicotyledons</taxon>
        <taxon>Gunneridae</taxon>
        <taxon>Pentapetalae</taxon>
        <taxon>rosids</taxon>
        <taxon>fabids</taxon>
        <taxon>Fabales</taxon>
        <taxon>Fabaceae</taxon>
        <taxon>Papilionoideae</taxon>
        <taxon>50 kb inversion clade</taxon>
        <taxon>NPAAA clade</taxon>
        <taxon>Hologalegina</taxon>
        <taxon>IRL clade</taxon>
        <taxon>Trifolieae</taxon>
        <taxon>Trifolium</taxon>
    </lineage>
</organism>
<proteinExistence type="predicted"/>
<evidence type="ECO:0000313" key="3">
    <source>
        <dbReference type="Proteomes" id="UP000265520"/>
    </source>
</evidence>
<feature type="non-terminal residue" evidence="2">
    <location>
        <position position="75"/>
    </location>
</feature>
<evidence type="ECO:0000256" key="1">
    <source>
        <dbReference type="SAM" id="MobiDB-lite"/>
    </source>
</evidence>
<protein>
    <submittedName>
        <fullName evidence="2">Uncharacterized protein</fullName>
    </submittedName>
</protein>
<dbReference type="EMBL" id="LXQA010504031">
    <property type="protein sequence ID" value="MCI55935.1"/>
    <property type="molecule type" value="Genomic_DNA"/>
</dbReference>
<feature type="region of interest" description="Disordered" evidence="1">
    <location>
        <begin position="40"/>
        <end position="75"/>
    </location>
</feature>
<accession>A0A392T6L6</accession>
<feature type="non-terminal residue" evidence="2">
    <location>
        <position position="1"/>
    </location>
</feature>
<keyword evidence="3" id="KW-1185">Reference proteome</keyword>